<dbReference type="SUPFAM" id="SSF52374">
    <property type="entry name" value="Nucleotidylyl transferase"/>
    <property type="match status" value="1"/>
</dbReference>
<dbReference type="EC" id="6.1.1.17" evidence="3"/>
<keyword evidence="4 11" id="KW-0436">Ligase</keyword>
<evidence type="ECO:0000256" key="6">
    <source>
        <dbReference type="ARBA" id="ARBA00022840"/>
    </source>
</evidence>
<proteinExistence type="inferred from homology"/>
<dbReference type="OrthoDB" id="428822at2759"/>
<dbReference type="PROSITE" id="PS00178">
    <property type="entry name" value="AA_TRNA_LIGASE_I"/>
    <property type="match status" value="1"/>
</dbReference>
<reference evidence="13 14" key="1">
    <citation type="submission" date="2016-07" db="EMBL/GenBank/DDBJ databases">
        <title>Pervasive Adenine N6-methylation of Active Genes in Fungi.</title>
        <authorList>
            <consortium name="DOE Joint Genome Institute"/>
            <person name="Mondo S.J."/>
            <person name="Dannebaum R.O."/>
            <person name="Kuo R.C."/>
            <person name="Labutti K."/>
            <person name="Haridas S."/>
            <person name="Kuo A."/>
            <person name="Salamov A."/>
            <person name="Ahrendt S.R."/>
            <person name="Lipzen A."/>
            <person name="Sullivan W."/>
            <person name="Andreopoulos W.B."/>
            <person name="Clum A."/>
            <person name="Lindquist E."/>
            <person name="Daum C."/>
            <person name="Ramamoorthy G.K."/>
            <person name="Gryganskyi A."/>
            <person name="Culley D."/>
            <person name="Magnuson J.K."/>
            <person name="James T.Y."/>
            <person name="O'Malley M.A."/>
            <person name="Stajich J.E."/>
            <person name="Spatafora J.W."/>
            <person name="Visel A."/>
            <person name="Grigoriev I.V."/>
        </authorList>
    </citation>
    <scope>NUCLEOTIDE SEQUENCE [LARGE SCALE GENOMIC DNA]</scope>
    <source>
        <strain evidence="13 14">ATCC 12442</strain>
    </source>
</reference>
<dbReference type="Pfam" id="PF00749">
    <property type="entry name" value="tRNA-synt_1c"/>
    <property type="match status" value="1"/>
</dbReference>
<evidence type="ECO:0000256" key="3">
    <source>
        <dbReference type="ARBA" id="ARBA00012835"/>
    </source>
</evidence>
<dbReference type="CDD" id="cd00808">
    <property type="entry name" value="GluRS_core"/>
    <property type="match status" value="1"/>
</dbReference>
<dbReference type="InterPro" id="IPR033910">
    <property type="entry name" value="GluRS_core"/>
</dbReference>
<evidence type="ECO:0000256" key="10">
    <source>
        <dbReference type="ARBA" id="ARBA00072917"/>
    </source>
</evidence>
<keyword evidence="6 11" id="KW-0067">ATP-binding</keyword>
<dbReference type="RefSeq" id="XP_040746477.1">
    <property type="nucleotide sequence ID" value="XM_040884336.1"/>
</dbReference>
<organism evidence="13 14">
    <name type="scientific">Linderina pennispora</name>
    <dbReference type="NCBI Taxonomy" id="61395"/>
    <lineage>
        <taxon>Eukaryota</taxon>
        <taxon>Fungi</taxon>
        <taxon>Fungi incertae sedis</taxon>
        <taxon>Zoopagomycota</taxon>
        <taxon>Kickxellomycotina</taxon>
        <taxon>Kickxellomycetes</taxon>
        <taxon>Kickxellales</taxon>
        <taxon>Kickxellaceae</taxon>
        <taxon>Linderina</taxon>
    </lineage>
</organism>
<evidence type="ECO:0000256" key="11">
    <source>
        <dbReference type="RuleBase" id="RU363037"/>
    </source>
</evidence>
<dbReference type="InterPro" id="IPR020058">
    <property type="entry name" value="Glu/Gln-tRNA-synth_Ib_cat-dom"/>
</dbReference>
<keyword evidence="5 11" id="KW-0547">Nucleotide-binding</keyword>
<dbReference type="GO" id="GO:0005739">
    <property type="term" value="C:mitochondrion"/>
    <property type="evidence" value="ECO:0007669"/>
    <property type="project" value="UniProtKB-SubCell"/>
</dbReference>
<evidence type="ECO:0000313" key="13">
    <source>
        <dbReference type="EMBL" id="ORX73137.1"/>
    </source>
</evidence>
<accession>A0A1Y1WHZ1</accession>
<evidence type="ECO:0000256" key="9">
    <source>
        <dbReference type="ARBA" id="ARBA00030865"/>
    </source>
</evidence>
<evidence type="ECO:0000256" key="1">
    <source>
        <dbReference type="ARBA" id="ARBA00004173"/>
    </source>
</evidence>
<dbReference type="NCBIfam" id="TIGR00464">
    <property type="entry name" value="gltX_bact"/>
    <property type="match status" value="1"/>
</dbReference>
<dbReference type="InterPro" id="IPR014729">
    <property type="entry name" value="Rossmann-like_a/b/a_fold"/>
</dbReference>
<comment type="caution">
    <text evidence="13">The sequence shown here is derived from an EMBL/GenBank/DDBJ whole genome shotgun (WGS) entry which is preliminary data.</text>
</comment>
<dbReference type="PANTHER" id="PTHR43311">
    <property type="entry name" value="GLUTAMATE--TRNA LIGASE"/>
    <property type="match status" value="1"/>
</dbReference>
<gene>
    <name evidence="13" type="ORF">DL89DRAFT_217812</name>
</gene>
<dbReference type="GO" id="GO:0004818">
    <property type="term" value="F:glutamate-tRNA ligase activity"/>
    <property type="evidence" value="ECO:0007669"/>
    <property type="project" value="UniProtKB-EC"/>
</dbReference>
<protein>
    <recommendedName>
        <fullName evidence="10">Glutamate--tRNA ligase, mitochondrial</fullName>
        <ecNumber evidence="3">6.1.1.17</ecNumber>
    </recommendedName>
    <alternativeName>
        <fullName evidence="9">Glutamyl-tRNA synthetase</fullName>
    </alternativeName>
</protein>
<dbReference type="InterPro" id="IPR049940">
    <property type="entry name" value="GluQ/Sye"/>
</dbReference>
<evidence type="ECO:0000256" key="4">
    <source>
        <dbReference type="ARBA" id="ARBA00022598"/>
    </source>
</evidence>
<comment type="subcellular location">
    <subcellularLocation>
        <location evidence="1">Mitochondrion</location>
    </subcellularLocation>
</comment>
<evidence type="ECO:0000313" key="14">
    <source>
        <dbReference type="Proteomes" id="UP000193922"/>
    </source>
</evidence>
<dbReference type="EMBL" id="MCFD01000002">
    <property type="protein sequence ID" value="ORX73137.1"/>
    <property type="molecule type" value="Genomic_DNA"/>
</dbReference>
<dbReference type="GO" id="GO:0006424">
    <property type="term" value="P:glutamyl-tRNA aminoacylation"/>
    <property type="evidence" value="ECO:0007669"/>
    <property type="project" value="InterPro"/>
</dbReference>
<dbReference type="AlphaFoldDB" id="A0A1Y1WHZ1"/>
<comment type="similarity">
    <text evidence="2">Belongs to the class-I aminoacyl-tRNA synthetase family. Glutamate--tRNA ligase type 1 subfamily.</text>
</comment>
<dbReference type="GO" id="GO:0005524">
    <property type="term" value="F:ATP binding"/>
    <property type="evidence" value="ECO:0007669"/>
    <property type="project" value="UniProtKB-KW"/>
</dbReference>
<dbReference type="GeneID" id="63800984"/>
<dbReference type="InterPro" id="IPR000924">
    <property type="entry name" value="Glu/Gln-tRNA-synth"/>
</dbReference>
<evidence type="ECO:0000256" key="7">
    <source>
        <dbReference type="ARBA" id="ARBA00022917"/>
    </source>
</evidence>
<evidence type="ECO:0000259" key="12">
    <source>
        <dbReference type="Pfam" id="PF00749"/>
    </source>
</evidence>
<name>A0A1Y1WHZ1_9FUNG</name>
<evidence type="ECO:0000256" key="8">
    <source>
        <dbReference type="ARBA" id="ARBA00023146"/>
    </source>
</evidence>
<keyword evidence="7 11" id="KW-0648">Protein biosynthesis</keyword>
<dbReference type="GO" id="GO:0008270">
    <property type="term" value="F:zinc ion binding"/>
    <property type="evidence" value="ECO:0007669"/>
    <property type="project" value="InterPro"/>
</dbReference>
<feature type="domain" description="Glutamyl/glutaminyl-tRNA synthetase class Ib catalytic" evidence="12">
    <location>
        <begin position="4"/>
        <end position="316"/>
    </location>
</feature>
<dbReference type="FunFam" id="3.40.50.620:FF:000045">
    <property type="entry name" value="Glutamate--tRNA ligase, mitochondrial"/>
    <property type="match status" value="1"/>
</dbReference>
<evidence type="ECO:0000256" key="5">
    <source>
        <dbReference type="ARBA" id="ARBA00022741"/>
    </source>
</evidence>
<keyword evidence="14" id="KW-1185">Reference proteome</keyword>
<dbReference type="Gene3D" id="3.40.50.620">
    <property type="entry name" value="HUPs"/>
    <property type="match status" value="1"/>
</dbReference>
<keyword evidence="8 11" id="KW-0030">Aminoacyl-tRNA synthetase</keyword>
<dbReference type="InterPro" id="IPR004527">
    <property type="entry name" value="Glu-tRNA-ligase_bac/mito"/>
</dbReference>
<evidence type="ECO:0000256" key="2">
    <source>
        <dbReference type="ARBA" id="ARBA00007894"/>
    </source>
</evidence>
<dbReference type="PRINTS" id="PR00987">
    <property type="entry name" value="TRNASYNTHGLU"/>
</dbReference>
<dbReference type="PANTHER" id="PTHR43311:SF2">
    <property type="entry name" value="GLUTAMATE--TRNA LIGASE, MITOCHONDRIAL-RELATED"/>
    <property type="match status" value="1"/>
</dbReference>
<sequence length="397" mass="43932">TGPVRVRFAPSPTGFLHLGGLRTALFNYLLARRYGGQFILRIEDTDQKRFVAGATENILATLQWAGLAIDEGPGKGPDKYFQSQRTELYQKHAQLLLDSGHAYRCFCNSHRLELLRQEATVQGRAPMYDRRCLHLSQRQVDEKLRTGEPYTVRMKAPGALTEAGREVGDGVPGPAGFDDAVLLKSDGLATYHLANVVDDHLMGITHVMRGEEWLISTPKHRALFRAFGWEPPAYAHLPLLMNSDGSKLSKRNQDGPVKNYISAGYLPQALVNYVALLGWHPDSTKEVFTMPELEQQFALRGLSRSKSAVSRDRLDWLQKQHLRAAIHDDQQVMGLAEQALAEIRGAEGAGREGLTSEAVVGALRLCGDRLARAGDLHTTAPYLFGDPDLESEQAQGV</sequence>
<dbReference type="STRING" id="61395.A0A1Y1WHZ1"/>
<dbReference type="InterPro" id="IPR001412">
    <property type="entry name" value="aa-tRNA-synth_I_CS"/>
</dbReference>
<feature type="non-terminal residue" evidence="13">
    <location>
        <position position="1"/>
    </location>
</feature>
<dbReference type="Proteomes" id="UP000193922">
    <property type="component" value="Unassembled WGS sequence"/>
</dbReference>
<feature type="non-terminal residue" evidence="13">
    <location>
        <position position="397"/>
    </location>
</feature>